<dbReference type="Proteomes" id="UP000887580">
    <property type="component" value="Unplaced"/>
</dbReference>
<evidence type="ECO:0000313" key="2">
    <source>
        <dbReference type="WBParaSite" id="PS1159_v2.g6336.t1"/>
    </source>
</evidence>
<protein>
    <submittedName>
        <fullName evidence="2">Rho-GAP domain-containing protein</fullName>
    </submittedName>
</protein>
<name>A0AC35GKL8_9BILA</name>
<evidence type="ECO:0000313" key="1">
    <source>
        <dbReference type="Proteomes" id="UP000887580"/>
    </source>
</evidence>
<dbReference type="WBParaSite" id="PS1159_v2.g6336.t1">
    <property type="protein sequence ID" value="PS1159_v2.g6336.t1"/>
    <property type="gene ID" value="PS1159_v2.g6336"/>
</dbReference>
<proteinExistence type="predicted"/>
<reference evidence="2" key="1">
    <citation type="submission" date="2022-11" db="UniProtKB">
        <authorList>
            <consortium name="WormBaseParasite"/>
        </authorList>
    </citation>
    <scope>IDENTIFICATION</scope>
</reference>
<organism evidence="1 2">
    <name type="scientific">Panagrolaimus sp. PS1159</name>
    <dbReference type="NCBI Taxonomy" id="55785"/>
    <lineage>
        <taxon>Eukaryota</taxon>
        <taxon>Metazoa</taxon>
        <taxon>Ecdysozoa</taxon>
        <taxon>Nematoda</taxon>
        <taxon>Chromadorea</taxon>
        <taxon>Rhabditida</taxon>
        <taxon>Tylenchina</taxon>
        <taxon>Panagrolaimomorpha</taxon>
        <taxon>Panagrolaimoidea</taxon>
        <taxon>Panagrolaimidae</taxon>
        <taxon>Panagrolaimus</taxon>
    </lineage>
</organism>
<sequence>MNSSMKISPDINFERNDTPTSTKSAANDGYFFHCEDSVNPFVSGVQRKFTNFASKIVNGQRLKPMSLTMNHPTSDNNSEASLTQSDISERQISRLGGALFMRNAAFDANATFPFVQRHYDVPFLNRIHQKPVTRIDELLDYDPDYLYDVQPADTLHIVRELALHEVSHYIERSVPLRIKQWGQNLDVIKNLLNKFSRSQPSERYNSDKLFGMPLYMIQAKNGNGNPFPKFAMDIMEYLKESAINVDGIFRRCGSKLRIAEMRKICDNLHVHDSLPEDFKSLSQVNDLSDLLKQYLR</sequence>
<accession>A0AC35GKL8</accession>